<dbReference type="Proteomes" id="UP001634394">
    <property type="component" value="Unassembled WGS sequence"/>
</dbReference>
<dbReference type="InterPro" id="IPR050822">
    <property type="entry name" value="Cerebellin_Synaptic_Org"/>
</dbReference>
<dbReference type="EMBL" id="JBJQND010000019">
    <property type="protein sequence ID" value="KAL3832072.1"/>
    <property type="molecule type" value="Genomic_DNA"/>
</dbReference>
<comment type="caution">
    <text evidence="5">The sequence shown here is derived from an EMBL/GenBank/DDBJ whole genome shotgun (WGS) entry which is preliminary data.</text>
</comment>
<dbReference type="PANTHER" id="PTHR22923:SF116">
    <property type="entry name" value="C1Q DOMAIN-CONTAINING PROTEIN"/>
    <property type="match status" value="1"/>
</dbReference>
<organism evidence="5 6">
    <name type="scientific">Sinanodonta woodiana</name>
    <name type="common">Chinese pond mussel</name>
    <name type="synonym">Anodonta woodiana</name>
    <dbReference type="NCBI Taxonomy" id="1069815"/>
    <lineage>
        <taxon>Eukaryota</taxon>
        <taxon>Metazoa</taxon>
        <taxon>Spiralia</taxon>
        <taxon>Lophotrochozoa</taxon>
        <taxon>Mollusca</taxon>
        <taxon>Bivalvia</taxon>
        <taxon>Autobranchia</taxon>
        <taxon>Heteroconchia</taxon>
        <taxon>Palaeoheterodonta</taxon>
        <taxon>Unionida</taxon>
        <taxon>Unionoidea</taxon>
        <taxon>Unionidae</taxon>
        <taxon>Unioninae</taxon>
        <taxon>Sinanodonta</taxon>
    </lineage>
</organism>
<protein>
    <recommendedName>
        <fullName evidence="4">C1q domain-containing protein</fullName>
    </recommendedName>
</protein>
<dbReference type="SUPFAM" id="SSF49842">
    <property type="entry name" value="TNF-like"/>
    <property type="match status" value="1"/>
</dbReference>
<dbReference type="SMART" id="SM00110">
    <property type="entry name" value="C1Q"/>
    <property type="match status" value="1"/>
</dbReference>
<evidence type="ECO:0000256" key="2">
    <source>
        <dbReference type="ARBA" id="ARBA00022525"/>
    </source>
</evidence>
<dbReference type="PANTHER" id="PTHR22923">
    <property type="entry name" value="CEREBELLIN-RELATED"/>
    <property type="match status" value="1"/>
</dbReference>
<evidence type="ECO:0000259" key="4">
    <source>
        <dbReference type="PROSITE" id="PS50871"/>
    </source>
</evidence>
<dbReference type="Gene3D" id="2.60.120.40">
    <property type="match status" value="1"/>
</dbReference>
<evidence type="ECO:0000256" key="3">
    <source>
        <dbReference type="ARBA" id="ARBA00022729"/>
    </source>
</evidence>
<keyword evidence="6" id="KW-1185">Reference proteome</keyword>
<proteinExistence type="predicted"/>
<evidence type="ECO:0000313" key="6">
    <source>
        <dbReference type="Proteomes" id="UP001634394"/>
    </source>
</evidence>
<evidence type="ECO:0000313" key="5">
    <source>
        <dbReference type="EMBL" id="KAL3832072.1"/>
    </source>
</evidence>
<dbReference type="InterPro" id="IPR001073">
    <property type="entry name" value="C1q_dom"/>
</dbReference>
<keyword evidence="3" id="KW-0732">Signal</keyword>
<dbReference type="PROSITE" id="PS50871">
    <property type="entry name" value="C1Q"/>
    <property type="match status" value="1"/>
</dbReference>
<dbReference type="InterPro" id="IPR008983">
    <property type="entry name" value="Tumour_necrosis_fac-like_dom"/>
</dbReference>
<keyword evidence="2" id="KW-0964">Secreted</keyword>
<comment type="subcellular location">
    <subcellularLocation>
        <location evidence="1">Secreted</location>
    </subcellularLocation>
</comment>
<feature type="domain" description="C1q" evidence="4">
    <location>
        <begin position="79"/>
        <end position="212"/>
    </location>
</feature>
<reference evidence="5 6" key="1">
    <citation type="submission" date="2024-11" db="EMBL/GenBank/DDBJ databases">
        <title>Chromosome-level genome assembly of the freshwater bivalve Anodonta woodiana.</title>
        <authorList>
            <person name="Chen X."/>
        </authorList>
    </citation>
    <scope>NUCLEOTIDE SEQUENCE [LARGE SCALE GENOMIC DNA]</scope>
    <source>
        <strain evidence="5">MN2024</strain>
        <tissue evidence="5">Gills</tissue>
    </source>
</reference>
<sequence>MVRVQNKLLARVNELETKNMHLHRQLENLLISCGTEKTSESNLKSDFKLQSHDNVPESSMTNKTNKITRKTKTDMVRGKVPTQIAFLARQTNTEFPFAHGQTVIFDNLYSNLGNAYNPRNVIFRAPVAGLYIVLFTVASNGHRTPDIEIVVDGSVLCRAVSTTDIYTGSSCNVIVHLNEGDNVWVRVMFDYPDAKIRGLFYSTFSIGMLSTD</sequence>
<name>A0ABD3T6R9_SINWO</name>
<gene>
    <name evidence="5" type="ORF">ACJMK2_023750</name>
</gene>
<evidence type="ECO:0000256" key="1">
    <source>
        <dbReference type="ARBA" id="ARBA00004613"/>
    </source>
</evidence>
<dbReference type="AlphaFoldDB" id="A0ABD3T6R9"/>
<dbReference type="GO" id="GO:0005576">
    <property type="term" value="C:extracellular region"/>
    <property type="evidence" value="ECO:0007669"/>
    <property type="project" value="UniProtKB-SubCell"/>
</dbReference>
<accession>A0ABD3T6R9</accession>
<dbReference type="Pfam" id="PF00386">
    <property type="entry name" value="C1q"/>
    <property type="match status" value="1"/>
</dbReference>
<dbReference type="PRINTS" id="PR00007">
    <property type="entry name" value="COMPLEMNTC1Q"/>
</dbReference>